<comment type="caution">
    <text evidence="3">The sequence shown here is derived from an EMBL/GenBank/DDBJ whole genome shotgun (WGS) entry which is preliminary data.</text>
</comment>
<feature type="region of interest" description="Disordered" evidence="1">
    <location>
        <begin position="30"/>
        <end position="61"/>
    </location>
</feature>
<feature type="chain" id="PRO_5046548063" evidence="2">
    <location>
        <begin position="23"/>
        <end position="96"/>
    </location>
</feature>
<feature type="signal peptide" evidence="2">
    <location>
        <begin position="1"/>
        <end position="22"/>
    </location>
</feature>
<evidence type="ECO:0000313" key="4">
    <source>
        <dbReference type="Proteomes" id="UP001216253"/>
    </source>
</evidence>
<dbReference type="EMBL" id="JARESE010000041">
    <property type="protein sequence ID" value="MDE8652541.1"/>
    <property type="molecule type" value="Genomic_DNA"/>
</dbReference>
<dbReference type="Proteomes" id="UP001216253">
    <property type="component" value="Unassembled WGS sequence"/>
</dbReference>
<name>A0ABT5WS16_9SPHN</name>
<evidence type="ECO:0000256" key="2">
    <source>
        <dbReference type="SAM" id="SignalP"/>
    </source>
</evidence>
<feature type="compositionally biased region" description="Low complexity" evidence="1">
    <location>
        <begin position="33"/>
        <end position="44"/>
    </location>
</feature>
<keyword evidence="4" id="KW-1185">Reference proteome</keyword>
<sequence>MTKGIWLTAGVVTLGVAVPALADGGAAKPFVNAAPATEGGAPEGQTTDGQVADGQTPAQPKVKKKTNFLGLGALAALAAGGTAAAASGNGNGPASP</sequence>
<reference evidence="3 4" key="1">
    <citation type="submission" date="2023-03" db="EMBL/GenBank/DDBJ databases">
        <title>NovoSphingobium album sp. nov. isolated from polycyclic aromatic hydrocarbons- and heavy-metal polluted soil.</title>
        <authorList>
            <person name="Liu Z."/>
            <person name="Wang K."/>
        </authorList>
    </citation>
    <scope>NUCLEOTIDE SEQUENCE [LARGE SCALE GENOMIC DNA]</scope>
    <source>
        <strain evidence="3 4">H3SJ31-1</strain>
    </source>
</reference>
<protein>
    <submittedName>
        <fullName evidence="3">Uncharacterized protein</fullName>
    </submittedName>
</protein>
<keyword evidence="2" id="KW-0732">Signal</keyword>
<accession>A0ABT5WS16</accession>
<organism evidence="3 4">
    <name type="scientific">Novosphingobium album</name>
    <name type="common">ex Liu et al. 2023</name>
    <dbReference type="NCBI Taxonomy" id="3031130"/>
    <lineage>
        <taxon>Bacteria</taxon>
        <taxon>Pseudomonadati</taxon>
        <taxon>Pseudomonadota</taxon>
        <taxon>Alphaproteobacteria</taxon>
        <taxon>Sphingomonadales</taxon>
        <taxon>Sphingomonadaceae</taxon>
        <taxon>Novosphingobium</taxon>
    </lineage>
</organism>
<gene>
    <name evidence="3" type="ORF">PYV00_12600</name>
</gene>
<dbReference type="RefSeq" id="WP_275228622.1">
    <property type="nucleotide sequence ID" value="NZ_JARESE010000041.1"/>
</dbReference>
<evidence type="ECO:0000256" key="1">
    <source>
        <dbReference type="SAM" id="MobiDB-lite"/>
    </source>
</evidence>
<proteinExistence type="predicted"/>
<evidence type="ECO:0000313" key="3">
    <source>
        <dbReference type="EMBL" id="MDE8652541.1"/>
    </source>
</evidence>